<evidence type="ECO:0000256" key="2">
    <source>
        <dbReference type="ARBA" id="ARBA00023125"/>
    </source>
</evidence>
<dbReference type="RefSeq" id="WP_039137655.1">
    <property type="nucleotide sequence ID" value="NZ_JSVC01000005.1"/>
</dbReference>
<dbReference type="SUPFAM" id="SSF46689">
    <property type="entry name" value="Homeodomain-like"/>
    <property type="match status" value="1"/>
</dbReference>
<evidence type="ECO:0000313" key="7">
    <source>
        <dbReference type="Proteomes" id="UP000031408"/>
    </source>
</evidence>
<dbReference type="Proteomes" id="UP000031408">
    <property type="component" value="Unassembled WGS sequence"/>
</dbReference>
<feature type="domain" description="HTH tetR-type" evidence="5">
    <location>
        <begin position="5"/>
        <end position="65"/>
    </location>
</feature>
<dbReference type="InterPro" id="IPR011075">
    <property type="entry name" value="TetR_C"/>
</dbReference>
<evidence type="ECO:0000259" key="5">
    <source>
        <dbReference type="PROSITE" id="PS50977"/>
    </source>
</evidence>
<dbReference type="GO" id="GO:0003677">
    <property type="term" value="F:DNA binding"/>
    <property type="evidence" value="ECO:0007669"/>
    <property type="project" value="UniProtKB-UniRule"/>
</dbReference>
<name>A0A0C1L626_9BACT</name>
<feature type="DNA-binding region" description="H-T-H motif" evidence="4">
    <location>
        <begin position="28"/>
        <end position="47"/>
    </location>
</feature>
<keyword evidence="3" id="KW-0804">Transcription</keyword>
<dbReference type="Pfam" id="PF00440">
    <property type="entry name" value="TetR_N"/>
    <property type="match status" value="1"/>
</dbReference>
<evidence type="ECO:0000313" key="6">
    <source>
        <dbReference type="EMBL" id="KIC95577.1"/>
    </source>
</evidence>
<keyword evidence="7" id="KW-1185">Reference proteome</keyword>
<dbReference type="PANTHER" id="PTHR47506:SF3">
    <property type="entry name" value="HTH-TYPE TRANSCRIPTIONAL REGULATOR LMRA"/>
    <property type="match status" value="1"/>
</dbReference>
<sequence>MRNAEATIQHIVEKASVLFNTKGYAGTSINDIMEETGLKKGGIYRHFESKEMLAAIAFRYSYQKLKAAYLSTFTKGQPADQKLYQFLDTFCHFLAHPPVEGGCPILNTATEVDDTNLPLREEVMKAAKDWEQSVASVYRDGKEKGIFKPSTDPEAEARIMLVSIEGAILLAKLHKDMSYTTPVIESLRQRIQNLRS</sequence>
<dbReference type="PANTHER" id="PTHR47506">
    <property type="entry name" value="TRANSCRIPTIONAL REGULATORY PROTEIN"/>
    <property type="match status" value="1"/>
</dbReference>
<proteinExistence type="predicted"/>
<dbReference type="EMBL" id="JSVC01000005">
    <property type="protein sequence ID" value="KIC95577.1"/>
    <property type="molecule type" value="Genomic_DNA"/>
</dbReference>
<reference evidence="6 7" key="1">
    <citation type="submission" date="2014-11" db="EMBL/GenBank/DDBJ databases">
        <title>Genome sequence of Flavihumibacter solisilvae 3-3.</title>
        <authorList>
            <person name="Zhou G."/>
            <person name="Li M."/>
            <person name="Wang G."/>
        </authorList>
    </citation>
    <scope>NUCLEOTIDE SEQUENCE [LARGE SCALE GENOMIC DNA]</scope>
    <source>
        <strain evidence="6 7">3-3</strain>
    </source>
</reference>
<dbReference type="OrthoDB" id="9798857at2"/>
<dbReference type="AlphaFoldDB" id="A0A0C1L626"/>
<evidence type="ECO:0000256" key="3">
    <source>
        <dbReference type="ARBA" id="ARBA00023163"/>
    </source>
</evidence>
<accession>A0A0C1L626</accession>
<dbReference type="Gene3D" id="1.10.357.10">
    <property type="entry name" value="Tetracycline Repressor, domain 2"/>
    <property type="match status" value="1"/>
</dbReference>
<dbReference type="PROSITE" id="PS50977">
    <property type="entry name" value="HTH_TETR_2"/>
    <property type="match status" value="1"/>
</dbReference>
<dbReference type="SUPFAM" id="SSF48498">
    <property type="entry name" value="Tetracyclin repressor-like, C-terminal domain"/>
    <property type="match status" value="1"/>
</dbReference>
<dbReference type="InterPro" id="IPR036271">
    <property type="entry name" value="Tet_transcr_reg_TetR-rel_C_sf"/>
</dbReference>
<evidence type="ECO:0000256" key="4">
    <source>
        <dbReference type="PROSITE-ProRule" id="PRU00335"/>
    </source>
</evidence>
<protein>
    <recommendedName>
        <fullName evidence="5">HTH tetR-type domain-containing protein</fullName>
    </recommendedName>
</protein>
<dbReference type="InterPro" id="IPR001647">
    <property type="entry name" value="HTH_TetR"/>
</dbReference>
<comment type="caution">
    <text evidence="6">The sequence shown here is derived from an EMBL/GenBank/DDBJ whole genome shotgun (WGS) entry which is preliminary data.</text>
</comment>
<dbReference type="Pfam" id="PF16925">
    <property type="entry name" value="TetR_C_13"/>
    <property type="match status" value="1"/>
</dbReference>
<keyword evidence="1" id="KW-0805">Transcription regulation</keyword>
<evidence type="ECO:0000256" key="1">
    <source>
        <dbReference type="ARBA" id="ARBA00023015"/>
    </source>
</evidence>
<keyword evidence="2 4" id="KW-0238">DNA-binding</keyword>
<organism evidence="6 7">
    <name type="scientific">Flavihumibacter solisilvae</name>
    <dbReference type="NCBI Taxonomy" id="1349421"/>
    <lineage>
        <taxon>Bacteria</taxon>
        <taxon>Pseudomonadati</taxon>
        <taxon>Bacteroidota</taxon>
        <taxon>Chitinophagia</taxon>
        <taxon>Chitinophagales</taxon>
        <taxon>Chitinophagaceae</taxon>
        <taxon>Flavihumibacter</taxon>
    </lineage>
</organism>
<dbReference type="PRINTS" id="PR00455">
    <property type="entry name" value="HTHTETR"/>
</dbReference>
<gene>
    <name evidence="6" type="ORF">OI18_04760</name>
</gene>
<dbReference type="STRING" id="1349421.OI18_04760"/>
<dbReference type="InterPro" id="IPR009057">
    <property type="entry name" value="Homeodomain-like_sf"/>
</dbReference>